<accession>I1IML4</accession>
<evidence type="ECO:0000256" key="5">
    <source>
        <dbReference type="SAM" id="Phobius"/>
    </source>
</evidence>
<keyword evidence="3" id="KW-0862">Zinc</keyword>
<keyword evidence="9" id="KW-1185">Reference proteome</keyword>
<organism evidence="7">
    <name type="scientific">Brachypodium distachyon</name>
    <name type="common">Purple false brome</name>
    <name type="synonym">Trachynia distachya</name>
    <dbReference type="NCBI Taxonomy" id="15368"/>
    <lineage>
        <taxon>Eukaryota</taxon>
        <taxon>Viridiplantae</taxon>
        <taxon>Streptophyta</taxon>
        <taxon>Embryophyta</taxon>
        <taxon>Tracheophyta</taxon>
        <taxon>Spermatophyta</taxon>
        <taxon>Magnoliopsida</taxon>
        <taxon>Liliopsida</taxon>
        <taxon>Poales</taxon>
        <taxon>Poaceae</taxon>
        <taxon>BOP clade</taxon>
        <taxon>Pooideae</taxon>
        <taxon>Stipodae</taxon>
        <taxon>Brachypodieae</taxon>
        <taxon>Brachypodium</taxon>
    </lineage>
</organism>
<reference evidence="8" key="3">
    <citation type="submission" date="2018-08" db="UniProtKB">
        <authorList>
            <consortium name="EnsemblPlants"/>
        </authorList>
    </citation>
    <scope>IDENTIFICATION</scope>
    <source>
        <strain evidence="8">cv. Bd21</strain>
    </source>
</reference>
<protein>
    <recommendedName>
        <fullName evidence="6">GRF-type domain-containing protein</fullName>
    </recommendedName>
</protein>
<keyword evidence="5" id="KW-1133">Transmembrane helix</keyword>
<evidence type="ECO:0000256" key="3">
    <source>
        <dbReference type="ARBA" id="ARBA00022833"/>
    </source>
</evidence>
<dbReference type="EnsemblPlants" id="KQJ88975">
    <property type="protein sequence ID" value="KQJ88975"/>
    <property type="gene ID" value="BRADI_4g22540v3"/>
</dbReference>
<dbReference type="PANTHER" id="PTHR33680:SF7">
    <property type="entry name" value="OS02G0474200 PROTEIN"/>
    <property type="match status" value="1"/>
</dbReference>
<reference evidence="7" key="2">
    <citation type="submission" date="2017-06" db="EMBL/GenBank/DDBJ databases">
        <title>WGS assembly of Brachypodium distachyon.</title>
        <authorList>
            <consortium name="The International Brachypodium Initiative"/>
            <person name="Lucas S."/>
            <person name="Harmon-Smith M."/>
            <person name="Lail K."/>
            <person name="Tice H."/>
            <person name="Grimwood J."/>
            <person name="Bruce D."/>
            <person name="Barry K."/>
            <person name="Shu S."/>
            <person name="Lindquist E."/>
            <person name="Wang M."/>
            <person name="Pitluck S."/>
            <person name="Vogel J.P."/>
            <person name="Garvin D.F."/>
            <person name="Mockler T.C."/>
            <person name="Schmutz J."/>
            <person name="Rokhsar D."/>
            <person name="Bevan M.W."/>
        </authorList>
    </citation>
    <scope>NUCLEOTIDE SEQUENCE</scope>
    <source>
        <strain evidence="7">Bd21</strain>
    </source>
</reference>
<keyword evidence="5" id="KW-0812">Transmembrane</keyword>
<evidence type="ECO:0000313" key="8">
    <source>
        <dbReference type="EnsemblPlants" id="KQJ88975"/>
    </source>
</evidence>
<dbReference type="HOGENOM" id="CLU_1847872_0_0_1"/>
<dbReference type="Gramene" id="KQJ88975">
    <property type="protein sequence ID" value="KQJ88975"/>
    <property type="gene ID" value="BRADI_4g22540v3"/>
</dbReference>
<dbReference type="AlphaFoldDB" id="I1IML4"/>
<dbReference type="InterPro" id="IPR010666">
    <property type="entry name" value="Znf_GRF"/>
</dbReference>
<gene>
    <name evidence="7" type="ORF">BRADI_4g22540v3</name>
</gene>
<dbReference type="GO" id="GO:0008270">
    <property type="term" value="F:zinc ion binding"/>
    <property type="evidence" value="ECO:0007669"/>
    <property type="project" value="UniProtKB-KW"/>
</dbReference>
<evidence type="ECO:0000313" key="9">
    <source>
        <dbReference type="Proteomes" id="UP000008810"/>
    </source>
</evidence>
<reference evidence="7 8" key="1">
    <citation type="journal article" date="2010" name="Nature">
        <title>Genome sequencing and analysis of the model grass Brachypodium distachyon.</title>
        <authorList>
            <consortium name="International Brachypodium Initiative"/>
        </authorList>
    </citation>
    <scope>NUCLEOTIDE SEQUENCE [LARGE SCALE GENOMIC DNA]</scope>
    <source>
        <strain evidence="7 8">Bd21</strain>
    </source>
</reference>
<name>I1IML4_BRADI</name>
<evidence type="ECO:0000256" key="1">
    <source>
        <dbReference type="ARBA" id="ARBA00022723"/>
    </source>
</evidence>
<evidence type="ECO:0000256" key="4">
    <source>
        <dbReference type="PROSITE-ProRule" id="PRU01343"/>
    </source>
</evidence>
<keyword evidence="1" id="KW-0479">Metal-binding</keyword>
<sequence>MSSSSRSMTNRLEPLPLTVCPFCGRAEVEVLTSTQPGTRGQRFYKCPFHTGMRNGCSFLKPERTYAKLLPRDDCMLRQNGVPPAGGPNGDLPNYDGNHFQRDDRSYTDARLCTIEQKIDNLFVLGCLIIVVVAISMFCK</sequence>
<feature type="domain" description="GRF-type" evidence="6">
    <location>
        <begin position="20"/>
        <end position="65"/>
    </location>
</feature>
<dbReference type="PROSITE" id="PS51999">
    <property type="entry name" value="ZF_GRF"/>
    <property type="match status" value="1"/>
</dbReference>
<evidence type="ECO:0000259" key="6">
    <source>
        <dbReference type="PROSITE" id="PS51999"/>
    </source>
</evidence>
<dbReference type="EMBL" id="CM000883">
    <property type="protein sequence ID" value="KQJ88975.1"/>
    <property type="molecule type" value="Genomic_DNA"/>
</dbReference>
<keyword evidence="5" id="KW-0472">Membrane</keyword>
<evidence type="ECO:0000256" key="2">
    <source>
        <dbReference type="ARBA" id="ARBA00022771"/>
    </source>
</evidence>
<evidence type="ECO:0000313" key="7">
    <source>
        <dbReference type="EMBL" id="KQJ88975.1"/>
    </source>
</evidence>
<dbReference type="Proteomes" id="UP000008810">
    <property type="component" value="Chromosome 4"/>
</dbReference>
<dbReference type="InParanoid" id="I1IML4"/>
<feature type="transmembrane region" description="Helical" evidence="5">
    <location>
        <begin position="121"/>
        <end position="138"/>
    </location>
</feature>
<keyword evidence="2 4" id="KW-0863">Zinc-finger</keyword>
<proteinExistence type="predicted"/>
<dbReference type="PANTHER" id="PTHR33680">
    <property type="entry name" value="OS07G0190500 PROTEIN"/>
    <property type="match status" value="1"/>
</dbReference>